<evidence type="ECO:0000256" key="1">
    <source>
        <dbReference type="SAM" id="MobiDB-lite"/>
    </source>
</evidence>
<name>A0AAV7THQ2_PLEWA</name>
<keyword evidence="3" id="KW-1185">Reference proteome</keyword>
<evidence type="ECO:0000313" key="2">
    <source>
        <dbReference type="EMBL" id="KAJ1176112.1"/>
    </source>
</evidence>
<accession>A0AAV7THQ2</accession>
<dbReference type="AlphaFoldDB" id="A0AAV7THQ2"/>
<dbReference type="Proteomes" id="UP001066276">
    <property type="component" value="Chromosome 3_2"/>
</dbReference>
<feature type="compositionally biased region" description="Polar residues" evidence="1">
    <location>
        <begin position="50"/>
        <end position="60"/>
    </location>
</feature>
<gene>
    <name evidence="2" type="ORF">NDU88_001395</name>
</gene>
<reference evidence="2" key="1">
    <citation type="journal article" date="2022" name="bioRxiv">
        <title>Sequencing and chromosome-scale assembly of the giantPleurodeles waltlgenome.</title>
        <authorList>
            <person name="Brown T."/>
            <person name="Elewa A."/>
            <person name="Iarovenko S."/>
            <person name="Subramanian E."/>
            <person name="Araus A.J."/>
            <person name="Petzold A."/>
            <person name="Susuki M."/>
            <person name="Suzuki K.-i.T."/>
            <person name="Hayashi T."/>
            <person name="Toyoda A."/>
            <person name="Oliveira C."/>
            <person name="Osipova E."/>
            <person name="Leigh N.D."/>
            <person name="Simon A."/>
            <person name="Yun M.H."/>
        </authorList>
    </citation>
    <scope>NUCLEOTIDE SEQUENCE</scope>
    <source>
        <strain evidence="2">20211129_DDA</strain>
        <tissue evidence="2">Liver</tissue>
    </source>
</reference>
<proteinExistence type="predicted"/>
<organism evidence="2 3">
    <name type="scientific">Pleurodeles waltl</name>
    <name type="common">Iberian ribbed newt</name>
    <dbReference type="NCBI Taxonomy" id="8319"/>
    <lineage>
        <taxon>Eukaryota</taxon>
        <taxon>Metazoa</taxon>
        <taxon>Chordata</taxon>
        <taxon>Craniata</taxon>
        <taxon>Vertebrata</taxon>
        <taxon>Euteleostomi</taxon>
        <taxon>Amphibia</taxon>
        <taxon>Batrachia</taxon>
        <taxon>Caudata</taxon>
        <taxon>Salamandroidea</taxon>
        <taxon>Salamandridae</taxon>
        <taxon>Pleurodelinae</taxon>
        <taxon>Pleurodeles</taxon>
    </lineage>
</organism>
<protein>
    <submittedName>
        <fullName evidence="2">Uncharacterized protein</fullName>
    </submittedName>
</protein>
<evidence type="ECO:0000313" key="3">
    <source>
        <dbReference type="Proteomes" id="UP001066276"/>
    </source>
</evidence>
<sequence>MLGEQRTVRTEAQFWAPVPAERTARGRKKGARRAPGPIKCTRTPLRPDQASPQVPATQQKTGVMLRESEDIGNAFWDIFESLYREELAT</sequence>
<dbReference type="EMBL" id="JANPWB010000006">
    <property type="protein sequence ID" value="KAJ1176112.1"/>
    <property type="molecule type" value="Genomic_DNA"/>
</dbReference>
<feature type="region of interest" description="Disordered" evidence="1">
    <location>
        <begin position="1"/>
        <end position="60"/>
    </location>
</feature>
<comment type="caution">
    <text evidence="2">The sequence shown here is derived from an EMBL/GenBank/DDBJ whole genome shotgun (WGS) entry which is preliminary data.</text>
</comment>